<sequence>MANPRITLISKPGCPLCDEARAVIERVCADTGESFTERNILDEPELLAAYAEQIPVTLVDGKQHDYWRVDEQRLRKALSRRRFFGR</sequence>
<gene>
    <name evidence="1" type="ORF">EFY87_00535</name>
</gene>
<dbReference type="PANTHER" id="PTHR33558">
    <property type="entry name" value="GLUTAREDOXIN-LIKE PROTEIN C5ORF63 HOMOLOG"/>
    <property type="match status" value="1"/>
</dbReference>
<dbReference type="InterPro" id="IPR036249">
    <property type="entry name" value="Thioredoxin-like_sf"/>
</dbReference>
<proteinExistence type="predicted"/>
<dbReference type="Proteomes" id="UP000271678">
    <property type="component" value="Unassembled WGS sequence"/>
</dbReference>
<dbReference type="AlphaFoldDB" id="A0A3M9MKH1"/>
<evidence type="ECO:0000313" key="1">
    <source>
        <dbReference type="EMBL" id="RNI25168.1"/>
    </source>
</evidence>
<dbReference type="EMBL" id="RJJQ01000001">
    <property type="protein sequence ID" value="RNI25168.1"/>
    <property type="molecule type" value="Genomic_DNA"/>
</dbReference>
<name>A0A3M9MKH1_9MICO</name>
<protein>
    <submittedName>
        <fullName evidence="1">Glutaredoxin family protein</fullName>
    </submittedName>
</protein>
<comment type="caution">
    <text evidence="1">The sequence shown here is derived from an EMBL/GenBank/DDBJ whole genome shotgun (WGS) entry which is preliminary data.</text>
</comment>
<dbReference type="InterPro" id="IPR008554">
    <property type="entry name" value="Glutaredoxin-like"/>
</dbReference>
<accession>A0A3M9MKH1</accession>
<dbReference type="RefSeq" id="WP_123269361.1">
    <property type="nucleotide sequence ID" value="NZ_RJJQ01000001.1"/>
</dbReference>
<dbReference type="Pfam" id="PF05768">
    <property type="entry name" value="Glrx-like"/>
    <property type="match status" value="1"/>
</dbReference>
<evidence type="ECO:0000313" key="2">
    <source>
        <dbReference type="Proteomes" id="UP000271678"/>
    </source>
</evidence>
<dbReference type="Gene3D" id="3.40.30.10">
    <property type="entry name" value="Glutaredoxin"/>
    <property type="match status" value="1"/>
</dbReference>
<organism evidence="1 2">
    <name type="scientific">Flexivirga caeni</name>
    <dbReference type="NCBI Taxonomy" id="2294115"/>
    <lineage>
        <taxon>Bacteria</taxon>
        <taxon>Bacillati</taxon>
        <taxon>Actinomycetota</taxon>
        <taxon>Actinomycetes</taxon>
        <taxon>Micrococcales</taxon>
        <taxon>Dermacoccaceae</taxon>
        <taxon>Flexivirga</taxon>
    </lineage>
</organism>
<dbReference type="OrthoDB" id="8779161at2"/>
<dbReference type="SUPFAM" id="SSF52833">
    <property type="entry name" value="Thioredoxin-like"/>
    <property type="match status" value="1"/>
</dbReference>
<dbReference type="PANTHER" id="PTHR33558:SF1">
    <property type="entry name" value="GLUTAREDOXIN-LIKE PROTEIN C5ORF63 HOMOLOG"/>
    <property type="match status" value="1"/>
</dbReference>
<reference evidence="1 2" key="1">
    <citation type="submission" date="2018-11" db="EMBL/GenBank/DDBJ databases">
        <title>Draft genome of Simplicispira Flexivirga sp. BO-16.</title>
        <authorList>
            <person name="Im W.T."/>
        </authorList>
    </citation>
    <scope>NUCLEOTIDE SEQUENCE [LARGE SCALE GENOMIC DNA]</scope>
    <source>
        <strain evidence="1 2">BO-16</strain>
    </source>
</reference>
<dbReference type="InterPro" id="IPR052565">
    <property type="entry name" value="Glutaredoxin-like_YDR286C"/>
</dbReference>
<keyword evidence="2" id="KW-1185">Reference proteome</keyword>